<comment type="caution">
    <text evidence="1">The sequence shown here is derived from an EMBL/GenBank/DDBJ whole genome shotgun (WGS) entry which is preliminary data.</text>
</comment>
<dbReference type="EMBL" id="JAJBZG010000005">
    <property type="protein sequence ID" value="MCB7482510.1"/>
    <property type="molecule type" value="Genomic_DNA"/>
</dbReference>
<accession>A0A9X1RZR3</accession>
<protein>
    <submittedName>
        <fullName evidence="1">Uncharacterized protein</fullName>
    </submittedName>
</protein>
<reference evidence="1" key="1">
    <citation type="submission" date="2021-10" db="EMBL/GenBank/DDBJ databases">
        <title>Gramella sp. ASW11-100T, isolated from marine sediment.</title>
        <authorList>
            <person name="Xia C."/>
        </authorList>
    </citation>
    <scope>NUCLEOTIDE SEQUENCE</scope>
    <source>
        <strain evidence="1">ASW11-100</strain>
    </source>
</reference>
<sequence length="102" mass="12374">MKDIEEKIEQLKKEISPIQDPKLLSFYKKKKCELSQYYLKYKLTHKYADIHKREWKGYKKYNKYISKINHACVREILLAHRHKIKNNLTNMNNTGVMKYPVA</sequence>
<dbReference type="Proteomes" id="UP001139414">
    <property type="component" value="Unassembled WGS sequence"/>
</dbReference>
<organism evidence="1 2">
    <name type="scientific">Christiangramia sediminis</name>
    <dbReference type="NCBI Taxonomy" id="2881336"/>
    <lineage>
        <taxon>Bacteria</taxon>
        <taxon>Pseudomonadati</taxon>
        <taxon>Bacteroidota</taxon>
        <taxon>Flavobacteriia</taxon>
        <taxon>Flavobacteriales</taxon>
        <taxon>Flavobacteriaceae</taxon>
        <taxon>Christiangramia</taxon>
    </lineage>
</organism>
<evidence type="ECO:0000313" key="2">
    <source>
        <dbReference type="Proteomes" id="UP001139414"/>
    </source>
</evidence>
<evidence type="ECO:0000313" key="1">
    <source>
        <dbReference type="EMBL" id="MCB7482510.1"/>
    </source>
</evidence>
<proteinExistence type="predicted"/>
<keyword evidence="2" id="KW-1185">Reference proteome</keyword>
<dbReference type="AlphaFoldDB" id="A0A9X1RZR3"/>
<gene>
    <name evidence="1" type="ORF">LGQ90_14660</name>
</gene>
<dbReference type="RefSeq" id="WP_229342254.1">
    <property type="nucleotide sequence ID" value="NZ_JAJBZG010000005.1"/>
</dbReference>
<name>A0A9X1RZR3_9FLAO</name>